<keyword evidence="6" id="KW-1185">Reference proteome</keyword>
<dbReference type="STRING" id="74557.A0A1V9YZ39"/>
<evidence type="ECO:0000256" key="3">
    <source>
        <dbReference type="ARBA" id="ARBA00022842"/>
    </source>
</evidence>
<dbReference type="InterPro" id="IPR005000">
    <property type="entry name" value="Aldolase/citrate-lyase_domain"/>
</dbReference>
<evidence type="ECO:0000313" key="5">
    <source>
        <dbReference type="EMBL" id="OQR91074.1"/>
    </source>
</evidence>
<dbReference type="GO" id="GO:0003824">
    <property type="term" value="F:catalytic activity"/>
    <property type="evidence" value="ECO:0007669"/>
    <property type="project" value="InterPro"/>
</dbReference>
<dbReference type="SUPFAM" id="SSF51621">
    <property type="entry name" value="Phosphoenolpyruvate/pyruvate domain"/>
    <property type="match status" value="2"/>
</dbReference>
<evidence type="ECO:0000313" key="6">
    <source>
        <dbReference type="Proteomes" id="UP000243217"/>
    </source>
</evidence>
<dbReference type="Pfam" id="PF03328">
    <property type="entry name" value="HpcH_HpaI"/>
    <property type="match status" value="2"/>
</dbReference>
<dbReference type="InterPro" id="IPR040442">
    <property type="entry name" value="Pyrv_kinase-like_dom_sf"/>
</dbReference>
<dbReference type="AlphaFoldDB" id="A0A1V9YZ39"/>
<dbReference type="EMBL" id="JNBS01002460">
    <property type="protein sequence ID" value="OQR91074.1"/>
    <property type="molecule type" value="Genomic_DNA"/>
</dbReference>
<dbReference type="PANTHER" id="PTHR32308:SF10">
    <property type="entry name" value="CITRATE LYASE SUBUNIT BETA"/>
    <property type="match status" value="1"/>
</dbReference>
<evidence type="ECO:0000256" key="2">
    <source>
        <dbReference type="ARBA" id="ARBA00022723"/>
    </source>
</evidence>
<proteinExistence type="predicted"/>
<feature type="domain" description="HpcH/HpaI aldolase/citrate lyase" evidence="4">
    <location>
        <begin position="11"/>
        <end position="225"/>
    </location>
</feature>
<evidence type="ECO:0000256" key="1">
    <source>
        <dbReference type="ARBA" id="ARBA00001946"/>
    </source>
</evidence>
<comment type="caution">
    <text evidence="5">The sequence shown here is derived from an EMBL/GenBank/DDBJ whole genome shotgun (WGS) entry which is preliminary data.</text>
</comment>
<reference evidence="5 6" key="1">
    <citation type="journal article" date="2014" name="Genome Biol. Evol.">
        <title>The secreted proteins of Achlya hypogyna and Thraustotheca clavata identify the ancestral oomycete secretome and reveal gene acquisitions by horizontal gene transfer.</title>
        <authorList>
            <person name="Misner I."/>
            <person name="Blouin N."/>
            <person name="Leonard G."/>
            <person name="Richards T.A."/>
            <person name="Lane C.E."/>
        </authorList>
    </citation>
    <scope>NUCLEOTIDE SEQUENCE [LARGE SCALE GENOMIC DNA]</scope>
    <source>
        <strain evidence="5 6">ATCC 34112</strain>
    </source>
</reference>
<feature type="domain" description="HpcH/HpaI aldolase/citrate lyase" evidence="4">
    <location>
        <begin position="296"/>
        <end position="509"/>
    </location>
</feature>
<gene>
    <name evidence="5" type="ORF">THRCLA_09117</name>
</gene>
<keyword evidence="2" id="KW-0479">Metal-binding</keyword>
<dbReference type="GO" id="GO:0000287">
    <property type="term" value="F:magnesium ion binding"/>
    <property type="evidence" value="ECO:0007669"/>
    <property type="project" value="TreeGrafter"/>
</dbReference>
<dbReference type="PANTHER" id="PTHR32308">
    <property type="entry name" value="LYASE BETA SUBUNIT, PUTATIVE (AFU_ORTHOLOGUE AFUA_4G13030)-RELATED"/>
    <property type="match status" value="1"/>
</dbReference>
<sequence>MLQHRLRRLGRSVLFLPGINQRALDKLHSLSCDAAILDLEDAVSPQKKAEARSLVCAAAKKAYGPHKEIAIRINPLNSDWGHDDLALAVESGAHALVIPKVDTAETLQQVAHAMDEMNAPSDMSIWAMIETPLGVLNVQSIAASHPRLSTLVAGTSDLSKELQCTTTPCRHAVVPSLAMILLAAKAYRLRALDGVHLDLDNTADFMQQLQQGKEMGFDGKTLIHPKTIAATNECFSPSMEQVQHAKEVIQAYDAAIAVGDGMAVLHGKLIENLHVEMAQDVLAMHEMIQQSNAASKFLLFVPGLNQELLQKLPSLKCDAAMLDLEDGVSPLRKDEARSLISSAVRNGFGQDKEIAIRINSLDSPWGHHDLEMAVAAGPNALIVPKVNSPDTLLNVIKAMESLNPPSNMQLWAMIETPKGILNVDSIAQTHPRLSCLIAGTSDLSKELQCIVTPCRHALVPSLAMIVLAAKAHGLMAIDGVHFDLNKTKEFAQQVQQGAEMGFDGKTLMHYQTIDSTNKAFSPTSDQLHHANEILKAKEEAIKAGHGLIIVNDKFIEQTYVEMAEEIVTKQRLIDSRKSE</sequence>
<dbReference type="Proteomes" id="UP000243217">
    <property type="component" value="Unassembled WGS sequence"/>
</dbReference>
<evidence type="ECO:0000259" key="4">
    <source>
        <dbReference type="Pfam" id="PF03328"/>
    </source>
</evidence>
<comment type="cofactor">
    <cofactor evidence="1">
        <name>Mg(2+)</name>
        <dbReference type="ChEBI" id="CHEBI:18420"/>
    </cofactor>
</comment>
<dbReference type="Gene3D" id="3.20.20.60">
    <property type="entry name" value="Phosphoenolpyruvate-binding domains"/>
    <property type="match status" value="2"/>
</dbReference>
<keyword evidence="3" id="KW-0460">Magnesium</keyword>
<dbReference type="InterPro" id="IPR015813">
    <property type="entry name" value="Pyrv/PenolPyrv_kinase-like_dom"/>
</dbReference>
<accession>A0A1V9YZ39</accession>
<protein>
    <submittedName>
        <fullName evidence="5">(3S)-malyl-CoA thiolesterase</fullName>
    </submittedName>
</protein>
<dbReference type="GO" id="GO:0006107">
    <property type="term" value="P:oxaloacetate metabolic process"/>
    <property type="evidence" value="ECO:0007669"/>
    <property type="project" value="TreeGrafter"/>
</dbReference>
<organism evidence="5 6">
    <name type="scientific">Thraustotheca clavata</name>
    <dbReference type="NCBI Taxonomy" id="74557"/>
    <lineage>
        <taxon>Eukaryota</taxon>
        <taxon>Sar</taxon>
        <taxon>Stramenopiles</taxon>
        <taxon>Oomycota</taxon>
        <taxon>Saprolegniomycetes</taxon>
        <taxon>Saprolegniales</taxon>
        <taxon>Achlyaceae</taxon>
        <taxon>Thraustotheca</taxon>
    </lineage>
</organism>
<name>A0A1V9YZ39_9STRA</name>
<dbReference type="OrthoDB" id="1773at2759"/>